<dbReference type="AlphaFoldDB" id="A0A4C1XBW5"/>
<gene>
    <name evidence="2" type="ORF">EVAR_37922_1</name>
</gene>
<comment type="caution">
    <text evidence="2">The sequence shown here is derived from an EMBL/GenBank/DDBJ whole genome shotgun (WGS) entry which is preliminary data.</text>
</comment>
<evidence type="ECO:0000313" key="2">
    <source>
        <dbReference type="EMBL" id="GBP61391.1"/>
    </source>
</evidence>
<dbReference type="EMBL" id="BGZK01000813">
    <property type="protein sequence ID" value="GBP61391.1"/>
    <property type="molecule type" value="Genomic_DNA"/>
</dbReference>
<keyword evidence="3" id="KW-1185">Reference proteome</keyword>
<feature type="compositionally biased region" description="Low complexity" evidence="1">
    <location>
        <begin position="146"/>
        <end position="156"/>
    </location>
</feature>
<sequence length="200" mass="21487">MGCTEINKKIVAGGNFAREILYVQSIDEPMLKPNSNAAQTNILRRYHFVIEDGGTGAQEQSLGGQTLGQDILSWELFKHSDKNTNIFISIEILVKTKRLQPDTSGPKEPSISVHGPLIIEAVILKSSAGPPEEIREGAARPALSNSSAGAAPGRAAPTGSYLRFIVSNADYEMAPTDGTLFILLGPSVLDGYFPAWTFSL</sequence>
<evidence type="ECO:0000313" key="3">
    <source>
        <dbReference type="Proteomes" id="UP000299102"/>
    </source>
</evidence>
<protein>
    <submittedName>
        <fullName evidence="2">Uncharacterized protein</fullName>
    </submittedName>
</protein>
<name>A0A4C1XBW5_EUMVA</name>
<accession>A0A4C1XBW5</accession>
<organism evidence="2 3">
    <name type="scientific">Eumeta variegata</name>
    <name type="common">Bagworm moth</name>
    <name type="synonym">Eumeta japonica</name>
    <dbReference type="NCBI Taxonomy" id="151549"/>
    <lineage>
        <taxon>Eukaryota</taxon>
        <taxon>Metazoa</taxon>
        <taxon>Ecdysozoa</taxon>
        <taxon>Arthropoda</taxon>
        <taxon>Hexapoda</taxon>
        <taxon>Insecta</taxon>
        <taxon>Pterygota</taxon>
        <taxon>Neoptera</taxon>
        <taxon>Endopterygota</taxon>
        <taxon>Lepidoptera</taxon>
        <taxon>Glossata</taxon>
        <taxon>Ditrysia</taxon>
        <taxon>Tineoidea</taxon>
        <taxon>Psychidae</taxon>
        <taxon>Oiketicinae</taxon>
        <taxon>Eumeta</taxon>
    </lineage>
</organism>
<evidence type="ECO:0000256" key="1">
    <source>
        <dbReference type="SAM" id="MobiDB-lite"/>
    </source>
</evidence>
<proteinExistence type="predicted"/>
<dbReference type="Proteomes" id="UP000299102">
    <property type="component" value="Unassembled WGS sequence"/>
</dbReference>
<feature type="region of interest" description="Disordered" evidence="1">
    <location>
        <begin position="137"/>
        <end position="156"/>
    </location>
</feature>
<reference evidence="2 3" key="1">
    <citation type="journal article" date="2019" name="Commun. Biol.">
        <title>The bagworm genome reveals a unique fibroin gene that provides high tensile strength.</title>
        <authorList>
            <person name="Kono N."/>
            <person name="Nakamura H."/>
            <person name="Ohtoshi R."/>
            <person name="Tomita M."/>
            <person name="Numata K."/>
            <person name="Arakawa K."/>
        </authorList>
    </citation>
    <scope>NUCLEOTIDE SEQUENCE [LARGE SCALE GENOMIC DNA]</scope>
</reference>